<keyword evidence="2" id="KW-0863">Zinc-finger</keyword>
<keyword evidence="8" id="KW-1185">Reference proteome</keyword>
<dbReference type="Pfam" id="PF01258">
    <property type="entry name" value="zf-dskA_traR"/>
    <property type="match status" value="1"/>
</dbReference>
<feature type="domain" description="Zinc finger DksA/TraR C4-type" evidence="6">
    <location>
        <begin position="89"/>
        <end position="124"/>
    </location>
</feature>
<dbReference type="Proteomes" id="UP001501074">
    <property type="component" value="Unassembled WGS sequence"/>
</dbReference>
<gene>
    <name evidence="7" type="ORF">GCM10022223_49750</name>
</gene>
<reference evidence="8" key="1">
    <citation type="journal article" date="2019" name="Int. J. Syst. Evol. Microbiol.">
        <title>The Global Catalogue of Microorganisms (GCM) 10K type strain sequencing project: providing services to taxonomists for standard genome sequencing and annotation.</title>
        <authorList>
            <consortium name="The Broad Institute Genomics Platform"/>
            <consortium name="The Broad Institute Genome Sequencing Center for Infectious Disease"/>
            <person name="Wu L."/>
            <person name="Ma J."/>
        </authorList>
    </citation>
    <scope>NUCLEOTIDE SEQUENCE [LARGE SCALE GENOMIC DNA]</scope>
    <source>
        <strain evidence="8">JCM 16902</strain>
    </source>
</reference>
<dbReference type="PANTHER" id="PTHR33823:SF2">
    <property type="entry name" value="RNA POLYMERASE-BINDING TRANSCRIPTION FACTOR DKSA"/>
    <property type="match status" value="1"/>
</dbReference>
<name>A0ABP7A7G4_9ACTN</name>
<evidence type="ECO:0000256" key="4">
    <source>
        <dbReference type="PROSITE-ProRule" id="PRU00510"/>
    </source>
</evidence>
<dbReference type="PANTHER" id="PTHR33823">
    <property type="entry name" value="RNA POLYMERASE-BINDING TRANSCRIPTION FACTOR DKSA-RELATED"/>
    <property type="match status" value="1"/>
</dbReference>
<dbReference type="EMBL" id="BAAAZO010000009">
    <property type="protein sequence ID" value="GAA3626517.1"/>
    <property type="molecule type" value="Genomic_DNA"/>
</dbReference>
<feature type="zinc finger region" description="dksA C4-type" evidence="4">
    <location>
        <begin position="94"/>
        <end position="118"/>
    </location>
</feature>
<dbReference type="RefSeq" id="WP_231484802.1">
    <property type="nucleotide sequence ID" value="NZ_BAAAZO010000009.1"/>
</dbReference>
<evidence type="ECO:0000256" key="1">
    <source>
        <dbReference type="ARBA" id="ARBA00022723"/>
    </source>
</evidence>
<dbReference type="InterPro" id="IPR037187">
    <property type="entry name" value="DnaK_N"/>
</dbReference>
<comment type="caution">
    <text evidence="7">The sequence shown here is derived from an EMBL/GenBank/DDBJ whole genome shotgun (WGS) entry which is preliminary data.</text>
</comment>
<dbReference type="PROSITE" id="PS51128">
    <property type="entry name" value="ZF_DKSA_2"/>
    <property type="match status" value="1"/>
</dbReference>
<evidence type="ECO:0000259" key="6">
    <source>
        <dbReference type="Pfam" id="PF01258"/>
    </source>
</evidence>
<keyword evidence="1" id="KW-0479">Metal-binding</keyword>
<dbReference type="InterPro" id="IPR020458">
    <property type="entry name" value="Znf_DskA_TraR_CS"/>
</dbReference>
<dbReference type="SUPFAM" id="SSF57716">
    <property type="entry name" value="Glucocorticoid receptor-like (DNA-binding domain)"/>
    <property type="match status" value="1"/>
</dbReference>
<evidence type="ECO:0000313" key="8">
    <source>
        <dbReference type="Proteomes" id="UP001501074"/>
    </source>
</evidence>
<dbReference type="Gene3D" id="1.20.120.910">
    <property type="entry name" value="DksA, coiled-coil domain"/>
    <property type="match status" value="1"/>
</dbReference>
<evidence type="ECO:0000256" key="3">
    <source>
        <dbReference type="ARBA" id="ARBA00022833"/>
    </source>
</evidence>
<dbReference type="InterPro" id="IPR000962">
    <property type="entry name" value="Znf_DskA_TraR"/>
</dbReference>
<protein>
    <recommendedName>
        <fullName evidence="6">Zinc finger DksA/TraR C4-type domain-containing protein</fullName>
    </recommendedName>
</protein>
<feature type="region of interest" description="Disordered" evidence="5">
    <location>
        <begin position="41"/>
        <end position="64"/>
    </location>
</feature>
<evidence type="ECO:0000313" key="7">
    <source>
        <dbReference type="EMBL" id="GAA3626517.1"/>
    </source>
</evidence>
<accession>A0ABP7A7G4</accession>
<keyword evidence="3" id="KW-0862">Zinc</keyword>
<dbReference type="SUPFAM" id="SSF109635">
    <property type="entry name" value="DnaK suppressor protein DksA, alpha-hairpin domain"/>
    <property type="match status" value="1"/>
</dbReference>
<proteinExistence type="predicted"/>
<evidence type="ECO:0000256" key="5">
    <source>
        <dbReference type="SAM" id="MobiDB-lite"/>
    </source>
</evidence>
<dbReference type="PROSITE" id="PS01102">
    <property type="entry name" value="ZF_DKSA_1"/>
    <property type="match status" value="1"/>
</dbReference>
<evidence type="ECO:0000256" key="2">
    <source>
        <dbReference type="ARBA" id="ARBA00022771"/>
    </source>
</evidence>
<sequence>MPGAERSTVTSFAGIRDELAAELLQLQNEHQVVLDGLADVIRDSQGGSGDDPADSSGKTFGREHEQALLTRVSEAIRATREAIARIDAGTYGVCESCGEPIALPRLEAFPRAALCVTCKQRQERR</sequence>
<organism evidence="7 8">
    <name type="scientific">Kineosporia mesophila</name>
    <dbReference type="NCBI Taxonomy" id="566012"/>
    <lineage>
        <taxon>Bacteria</taxon>
        <taxon>Bacillati</taxon>
        <taxon>Actinomycetota</taxon>
        <taxon>Actinomycetes</taxon>
        <taxon>Kineosporiales</taxon>
        <taxon>Kineosporiaceae</taxon>
        <taxon>Kineosporia</taxon>
    </lineage>
</organism>